<accession>A0A1X0QCZ8</accession>
<feature type="transmembrane region" description="Helical" evidence="1">
    <location>
        <begin position="295"/>
        <end position="315"/>
    </location>
</feature>
<comment type="caution">
    <text evidence="2">The sequence shown here is derived from an EMBL/GenBank/DDBJ whole genome shotgun (WGS) entry which is preliminary data.</text>
</comment>
<feature type="transmembrane region" description="Helical" evidence="1">
    <location>
        <begin position="49"/>
        <end position="69"/>
    </location>
</feature>
<protein>
    <submittedName>
        <fullName evidence="2">Uncharacterized protein</fullName>
    </submittedName>
</protein>
<keyword evidence="1" id="KW-1133">Transmembrane helix</keyword>
<organism evidence="2 3">
    <name type="scientific">Hepatospora eriocheir</name>
    <dbReference type="NCBI Taxonomy" id="1081669"/>
    <lineage>
        <taxon>Eukaryota</taxon>
        <taxon>Fungi</taxon>
        <taxon>Fungi incertae sedis</taxon>
        <taxon>Microsporidia</taxon>
        <taxon>Hepatosporidae</taxon>
        <taxon>Hepatospora</taxon>
    </lineage>
</organism>
<feature type="transmembrane region" description="Helical" evidence="1">
    <location>
        <begin position="217"/>
        <end position="233"/>
    </location>
</feature>
<feature type="transmembrane region" description="Helical" evidence="1">
    <location>
        <begin position="240"/>
        <end position="262"/>
    </location>
</feature>
<feature type="transmembrane region" description="Helical" evidence="1">
    <location>
        <begin position="15"/>
        <end position="37"/>
    </location>
</feature>
<keyword evidence="1" id="KW-0472">Membrane</keyword>
<gene>
    <name evidence="2" type="ORF">HERIO_513</name>
</gene>
<dbReference type="EMBL" id="LVKB01000015">
    <property type="protein sequence ID" value="ORD97660.1"/>
    <property type="molecule type" value="Genomic_DNA"/>
</dbReference>
<feature type="transmembrane region" description="Helical" evidence="1">
    <location>
        <begin position="183"/>
        <end position="201"/>
    </location>
</feature>
<evidence type="ECO:0000313" key="2">
    <source>
        <dbReference type="EMBL" id="ORD97660.1"/>
    </source>
</evidence>
<dbReference type="AlphaFoldDB" id="A0A1X0QCZ8"/>
<sequence>MKLFSKIIGEILKQFYNIFIFKSLFIKATVNNIFNIINKHEQTKLFKTVYFLMIVIVVFCIVIGLFASNYHIRGIAIPITGGFLIYELLTSILILLIFYDWEEYYKEQKNERFVDNFTNYFEIDILKEKKCFAVFTILNVFLIILDSTSKNFVLKFFSPCVELSIYIIVHASFNRLISIDKTLVFLVLVIMSLKTCFKSFLSSRDITVVFNITRYDIFYLITSTILFILSLYVKFVRDILVNIILSIFYSIILSLFISTIYYGTDDFFNRLKISLLDDNEEDFTIFDDKIEIENIFIGCFILYLITIFFTWRLFWKKKTIVKMDY</sequence>
<dbReference type="VEuPathDB" id="MicrosporidiaDB:A0H76_394"/>
<feature type="transmembrane region" description="Helical" evidence="1">
    <location>
        <begin position="75"/>
        <end position="99"/>
    </location>
</feature>
<dbReference type="VEuPathDB" id="MicrosporidiaDB:HERIO_513"/>
<dbReference type="Proteomes" id="UP000192356">
    <property type="component" value="Unassembled WGS sequence"/>
</dbReference>
<keyword evidence="1" id="KW-0812">Transmembrane</keyword>
<evidence type="ECO:0000256" key="1">
    <source>
        <dbReference type="SAM" id="Phobius"/>
    </source>
</evidence>
<name>A0A1X0QCZ8_9MICR</name>
<proteinExistence type="predicted"/>
<evidence type="ECO:0000313" key="3">
    <source>
        <dbReference type="Proteomes" id="UP000192356"/>
    </source>
</evidence>
<reference evidence="2 3" key="1">
    <citation type="journal article" date="2017" name="Environ. Microbiol.">
        <title>Decay of the glycolytic pathway and adaptation to intranuclear parasitism within Enterocytozoonidae microsporidia.</title>
        <authorList>
            <person name="Wiredu Boakye D."/>
            <person name="Jaroenlak P."/>
            <person name="Prachumwat A."/>
            <person name="Williams T.A."/>
            <person name="Bateman K.S."/>
            <person name="Itsathitphaisarn O."/>
            <person name="Sritunyalucksana K."/>
            <person name="Paszkiewicz K.H."/>
            <person name="Moore K.A."/>
            <person name="Stentiford G.D."/>
            <person name="Williams B.A."/>
        </authorList>
    </citation>
    <scope>NUCLEOTIDE SEQUENCE [LARGE SCALE GENOMIC DNA]</scope>
    <source>
        <strain evidence="2 3">GB1</strain>
    </source>
</reference>
<keyword evidence="3" id="KW-1185">Reference proteome</keyword>